<name>A0A645IP11_9ZZZZ</name>
<sequence length="51" mass="5716">MNEQINTETESIAVGHCIVGETYMPPRIEIVEIKVEKGFADSTADFGEETW</sequence>
<dbReference type="AlphaFoldDB" id="A0A645IP11"/>
<proteinExistence type="predicted"/>
<gene>
    <name evidence="1" type="ORF">SDC9_200731</name>
</gene>
<reference evidence="1" key="1">
    <citation type="submission" date="2019-08" db="EMBL/GenBank/DDBJ databases">
        <authorList>
            <person name="Kucharzyk K."/>
            <person name="Murdoch R.W."/>
            <person name="Higgins S."/>
            <person name="Loffler F."/>
        </authorList>
    </citation>
    <scope>NUCLEOTIDE SEQUENCE</scope>
</reference>
<comment type="caution">
    <text evidence="1">The sequence shown here is derived from an EMBL/GenBank/DDBJ whole genome shotgun (WGS) entry which is preliminary data.</text>
</comment>
<organism evidence="1">
    <name type="scientific">bioreactor metagenome</name>
    <dbReference type="NCBI Taxonomy" id="1076179"/>
    <lineage>
        <taxon>unclassified sequences</taxon>
        <taxon>metagenomes</taxon>
        <taxon>ecological metagenomes</taxon>
    </lineage>
</organism>
<evidence type="ECO:0000313" key="1">
    <source>
        <dbReference type="EMBL" id="MPN53068.1"/>
    </source>
</evidence>
<dbReference type="EMBL" id="VSSQ01119808">
    <property type="protein sequence ID" value="MPN53068.1"/>
    <property type="molecule type" value="Genomic_DNA"/>
</dbReference>
<protein>
    <submittedName>
        <fullName evidence="1">Uncharacterized protein</fullName>
    </submittedName>
</protein>
<accession>A0A645IP11</accession>